<sequence length="506" mass="57611">MNKDIASTIVVMISVFLSRIMGFVKIKVFSYYFGANIEADIFNYVFNIPNNLRKIISEGAMTSAFMPEFTHERNKSNKHAISFFRSVATFNIISISFIIFIMIIFSRQIIYFVSSYRNGDLELSSYMFNYLILYILLISLASIFASVLNSYKVFFIPSISPVMFSLSIILSIFLFYEQYGIYSAVIGVLVGGIFQFLVQLINCIFIGFTYVPVFSFNDSAFLRFLKRWSHMILSALLSIATQQISFALASTLEVGSVSVLSNAIVYYQLPVGIFYVSISTVIFPKMTEYASLGNRKKLNDILNQGIEILILLLVPISFLMYIWAGPILNLLLTGGKFSMYDTQRTVSVLQYFLVGLTFSSIFGFFQKYYFSIRDSKTPLYFNLLFSVIDIAISVFGISLFKVDILPIAQSISFILCVLVFYFVGVKSGMKLEIARSSVAFVKACLSLIPLYLVYMAFKNFKWDMGFSFHNFYLLSLAGTISIVILVVCYYLLGINKFFKFVNREIV</sequence>
<feature type="transmembrane region" description="Helical" evidence="10">
    <location>
        <begin position="6"/>
        <end position="24"/>
    </location>
</feature>
<dbReference type="OrthoDB" id="9804143at2"/>
<keyword evidence="3 10" id="KW-0812">Transmembrane</keyword>
<evidence type="ECO:0000256" key="2">
    <source>
        <dbReference type="ARBA" id="ARBA00022475"/>
    </source>
</evidence>
<dbReference type="PRINTS" id="PR01806">
    <property type="entry name" value="VIRFACTRMVIN"/>
</dbReference>
<comment type="function">
    <text evidence="8 10 11">Involved in peptidoglycan biosynthesis. Transports lipid-linked peptidoglycan precursors from the inner to the outer leaflet of the cytoplasmic membrane.</text>
</comment>
<dbReference type="GO" id="GO:0009252">
    <property type="term" value="P:peptidoglycan biosynthetic process"/>
    <property type="evidence" value="ECO:0007669"/>
    <property type="project" value="UniProtKB-UniRule"/>
</dbReference>
<evidence type="ECO:0000313" key="12">
    <source>
        <dbReference type="EMBL" id="AYE36656.1"/>
    </source>
</evidence>
<gene>
    <name evidence="12" type="primary">mviN</name>
    <name evidence="10" type="synonym">murJ</name>
    <name evidence="12" type="ORF">DB313_04255</name>
</gene>
<feature type="transmembrane region" description="Helical" evidence="10">
    <location>
        <begin position="469"/>
        <end position="492"/>
    </location>
</feature>
<keyword evidence="10 11" id="KW-0961">Cell wall biogenesis/degradation</keyword>
<keyword evidence="5 10" id="KW-0573">Peptidoglycan synthesis</keyword>
<keyword evidence="7 10" id="KW-0472">Membrane</keyword>
<feature type="transmembrane region" description="Helical" evidence="10">
    <location>
        <begin position="406"/>
        <end position="425"/>
    </location>
</feature>
<comment type="similarity">
    <text evidence="9 10 11">Belongs to the MurJ/MviN family.</text>
</comment>
<reference evidence="12 13" key="1">
    <citation type="journal article" date="2018" name="Infect. Genet. Evol.">
        <title>Genome-wide analysis of Borrelia turcica and 'Candidatus Borrelia tachyglossi' shows relapsing fever-like genomes with unique genomic links to Lyme disease Borrelia.</title>
        <authorList>
            <person name="Gofton A.W."/>
            <person name="Margos G."/>
            <person name="Fingerle V."/>
            <person name="Hepner S."/>
            <person name="Loh S.M."/>
            <person name="Ryan U."/>
            <person name="Irwin P."/>
            <person name="Oskam C.L."/>
        </authorList>
    </citation>
    <scope>NUCLEOTIDE SEQUENCE [LARGE SCALE GENOMIC DNA]</scope>
    <source>
        <strain evidence="12 13">IST7</strain>
    </source>
</reference>
<evidence type="ECO:0000313" key="13">
    <source>
        <dbReference type="Proteomes" id="UP000275571"/>
    </source>
</evidence>
<dbReference type="GO" id="GO:0008360">
    <property type="term" value="P:regulation of cell shape"/>
    <property type="evidence" value="ECO:0007669"/>
    <property type="project" value="UniProtKB-UniRule"/>
</dbReference>
<dbReference type="EMBL" id="CP028884">
    <property type="protein sequence ID" value="AYE36656.1"/>
    <property type="molecule type" value="Genomic_DNA"/>
</dbReference>
<dbReference type="Proteomes" id="UP000275571">
    <property type="component" value="Chromosome"/>
</dbReference>
<evidence type="ECO:0000256" key="10">
    <source>
        <dbReference type="HAMAP-Rule" id="MF_02078"/>
    </source>
</evidence>
<dbReference type="InterPro" id="IPR051050">
    <property type="entry name" value="Lipid_II_flippase_MurJ/MviN"/>
</dbReference>
<evidence type="ECO:0000256" key="4">
    <source>
        <dbReference type="ARBA" id="ARBA00022960"/>
    </source>
</evidence>
<comment type="pathway">
    <text evidence="10">Cell wall biogenesis; peptidoglycan biosynthesis.</text>
</comment>
<keyword evidence="10 11" id="KW-0813">Transport</keyword>
<evidence type="ECO:0000256" key="3">
    <source>
        <dbReference type="ARBA" id="ARBA00022692"/>
    </source>
</evidence>
<keyword evidence="4 10" id="KW-0133">Cell shape</keyword>
<feature type="transmembrane region" description="Helical" evidence="10">
    <location>
        <begin position="126"/>
        <end position="147"/>
    </location>
</feature>
<feature type="transmembrane region" description="Helical" evidence="10">
    <location>
        <begin position="264"/>
        <end position="284"/>
    </location>
</feature>
<protein>
    <recommendedName>
        <fullName evidence="10">Probable lipid II flippase MurJ</fullName>
    </recommendedName>
</protein>
<keyword evidence="2 10" id="KW-1003">Cell membrane</keyword>
<keyword evidence="13" id="KW-1185">Reference proteome</keyword>
<dbReference type="AlphaFoldDB" id="A0A386PM47"/>
<comment type="subcellular location">
    <subcellularLocation>
        <location evidence="1 10">Cell membrane</location>
        <topology evidence="1 10">Multi-pass membrane protein</topology>
    </subcellularLocation>
</comment>
<dbReference type="UniPathway" id="UPA00219"/>
<feature type="transmembrane region" description="Helical" evidence="10">
    <location>
        <begin position="348"/>
        <end position="370"/>
    </location>
</feature>
<dbReference type="NCBIfam" id="TIGR01695">
    <property type="entry name" value="murJ_mviN"/>
    <property type="match status" value="1"/>
</dbReference>
<dbReference type="RefSeq" id="WP_120104576.1">
    <property type="nucleotide sequence ID" value="NZ_CP028884.1"/>
</dbReference>
<evidence type="ECO:0000256" key="9">
    <source>
        <dbReference type="ARBA" id="ARBA00061532"/>
    </source>
</evidence>
<dbReference type="PANTHER" id="PTHR47019">
    <property type="entry name" value="LIPID II FLIPPASE MURJ"/>
    <property type="match status" value="1"/>
</dbReference>
<evidence type="ECO:0000256" key="5">
    <source>
        <dbReference type="ARBA" id="ARBA00022984"/>
    </source>
</evidence>
<keyword evidence="6 10" id="KW-1133">Transmembrane helix</keyword>
<dbReference type="GO" id="GO:0005886">
    <property type="term" value="C:plasma membrane"/>
    <property type="evidence" value="ECO:0007669"/>
    <property type="project" value="UniProtKB-SubCell"/>
</dbReference>
<feature type="transmembrane region" description="Helical" evidence="10">
    <location>
        <begin position="437"/>
        <end position="457"/>
    </location>
</feature>
<accession>A0A386PM47</accession>
<organism evidence="12 13">
    <name type="scientific">Borrelia turcica IST7</name>
    <dbReference type="NCBI Taxonomy" id="1104446"/>
    <lineage>
        <taxon>Bacteria</taxon>
        <taxon>Pseudomonadati</taxon>
        <taxon>Spirochaetota</taxon>
        <taxon>Spirochaetia</taxon>
        <taxon>Spirochaetales</taxon>
        <taxon>Borreliaceae</taxon>
        <taxon>Borrelia</taxon>
    </lineage>
</organism>
<dbReference type="GO" id="GO:0015648">
    <property type="term" value="F:lipid-linked peptidoglycan transporter activity"/>
    <property type="evidence" value="ECO:0007669"/>
    <property type="project" value="UniProtKB-UniRule"/>
</dbReference>
<dbReference type="PIRSF" id="PIRSF002869">
    <property type="entry name" value="MviN"/>
    <property type="match status" value="1"/>
</dbReference>
<feature type="transmembrane region" description="Helical" evidence="10">
    <location>
        <begin position="154"/>
        <end position="176"/>
    </location>
</feature>
<dbReference type="GO" id="GO:0034204">
    <property type="term" value="P:lipid translocation"/>
    <property type="evidence" value="ECO:0007669"/>
    <property type="project" value="TreeGrafter"/>
</dbReference>
<dbReference type="Pfam" id="PF03023">
    <property type="entry name" value="MurJ"/>
    <property type="match status" value="1"/>
</dbReference>
<feature type="transmembrane region" description="Helical" evidence="10">
    <location>
        <begin position="182"/>
        <end position="211"/>
    </location>
</feature>
<dbReference type="CDD" id="cd13123">
    <property type="entry name" value="MATE_MurJ_like"/>
    <property type="match status" value="1"/>
</dbReference>
<dbReference type="GO" id="GO:0071555">
    <property type="term" value="P:cell wall organization"/>
    <property type="evidence" value="ECO:0007669"/>
    <property type="project" value="UniProtKB-UniRule"/>
</dbReference>
<dbReference type="InterPro" id="IPR004268">
    <property type="entry name" value="MurJ"/>
</dbReference>
<evidence type="ECO:0000256" key="8">
    <source>
        <dbReference type="ARBA" id="ARBA00060041"/>
    </source>
</evidence>
<evidence type="ECO:0000256" key="1">
    <source>
        <dbReference type="ARBA" id="ARBA00004651"/>
    </source>
</evidence>
<dbReference type="KEGG" id="btur:DB313_04255"/>
<feature type="transmembrane region" description="Helical" evidence="10">
    <location>
        <begin position="83"/>
        <end position="106"/>
    </location>
</feature>
<evidence type="ECO:0000256" key="7">
    <source>
        <dbReference type="ARBA" id="ARBA00023136"/>
    </source>
</evidence>
<dbReference type="HAMAP" id="MF_02078">
    <property type="entry name" value="MurJ_MviN"/>
    <property type="match status" value="1"/>
</dbReference>
<feature type="transmembrane region" description="Helical" evidence="10">
    <location>
        <begin position="379"/>
        <end position="400"/>
    </location>
</feature>
<name>A0A386PM47_9SPIR</name>
<evidence type="ECO:0000256" key="6">
    <source>
        <dbReference type="ARBA" id="ARBA00022989"/>
    </source>
</evidence>
<dbReference type="PANTHER" id="PTHR47019:SF1">
    <property type="entry name" value="LIPID II FLIPPASE MURJ"/>
    <property type="match status" value="1"/>
</dbReference>
<proteinExistence type="inferred from homology"/>
<evidence type="ECO:0000256" key="11">
    <source>
        <dbReference type="PIRNR" id="PIRNR002869"/>
    </source>
</evidence>
<feature type="transmembrane region" description="Helical" evidence="10">
    <location>
        <begin position="232"/>
        <end position="252"/>
    </location>
</feature>
<feature type="transmembrane region" description="Helical" evidence="10">
    <location>
        <begin position="305"/>
        <end position="328"/>
    </location>
</feature>